<evidence type="ECO:0000313" key="3">
    <source>
        <dbReference type="Proteomes" id="UP000558475"/>
    </source>
</evidence>
<name>A0A7X6FT15_9HYPH</name>
<dbReference type="Proteomes" id="UP000558475">
    <property type="component" value="Unassembled WGS sequence"/>
</dbReference>
<comment type="caution">
    <text evidence="2">The sequence shown here is derived from an EMBL/GenBank/DDBJ whole genome shotgun (WGS) entry which is preliminary data.</text>
</comment>
<sequence>MNAIERAARIRELNDALRVHARGGQIAFAGGLSGTGDETHATRMNVWKAVSEAKVETGDGDDAYSEHDFGTVEVDG</sequence>
<evidence type="ECO:0000256" key="1">
    <source>
        <dbReference type="SAM" id="MobiDB-lite"/>
    </source>
</evidence>
<accession>A0A7X6FT15</accession>
<feature type="region of interest" description="Disordered" evidence="1">
    <location>
        <begin position="56"/>
        <end position="76"/>
    </location>
</feature>
<reference evidence="2 3" key="1">
    <citation type="submission" date="2020-04" db="EMBL/GenBank/DDBJ databases">
        <title>Whole genome sequencing of clinical and environmental type strains of Ochrobactrum.</title>
        <authorList>
            <person name="Dharne M."/>
        </authorList>
    </citation>
    <scope>NUCLEOTIDE SEQUENCE [LARGE SCALE GENOMIC DNA]</scope>
    <source>
        <strain evidence="2 3">DSM 13340</strain>
    </source>
</reference>
<dbReference type="EMBL" id="JAAXZB010000005">
    <property type="protein sequence ID" value="NKW11331.1"/>
    <property type="molecule type" value="Genomic_DNA"/>
</dbReference>
<dbReference type="AlphaFoldDB" id="A0A7X6FT15"/>
<proteinExistence type="predicted"/>
<protein>
    <submittedName>
        <fullName evidence="2">Uncharacterized protein</fullName>
    </submittedName>
</protein>
<gene>
    <name evidence="2" type="ORF">HGG76_27420</name>
</gene>
<evidence type="ECO:0000313" key="2">
    <source>
        <dbReference type="EMBL" id="NKW11331.1"/>
    </source>
</evidence>
<organism evidence="2 3">
    <name type="scientific">Brucella tritici</name>
    <dbReference type="NCBI Taxonomy" id="94626"/>
    <lineage>
        <taxon>Bacteria</taxon>
        <taxon>Pseudomonadati</taxon>
        <taxon>Pseudomonadota</taxon>
        <taxon>Alphaproteobacteria</taxon>
        <taxon>Hyphomicrobiales</taxon>
        <taxon>Brucellaceae</taxon>
        <taxon>Brucella/Ochrobactrum group</taxon>
        <taxon>Brucella</taxon>
    </lineage>
</organism>